<keyword evidence="3" id="KW-0677">Repeat</keyword>
<dbReference type="EMBL" id="JAVRRL010000007">
    <property type="protein sequence ID" value="KAK5116698.1"/>
    <property type="molecule type" value="Genomic_DNA"/>
</dbReference>
<evidence type="ECO:0000313" key="6">
    <source>
        <dbReference type="EMBL" id="KAK5116698.1"/>
    </source>
</evidence>
<evidence type="ECO:0000256" key="1">
    <source>
        <dbReference type="ARBA" id="ARBA00007830"/>
    </source>
</evidence>
<dbReference type="InterPro" id="IPR015943">
    <property type="entry name" value="WD40/YVTN_repeat-like_dom_sf"/>
</dbReference>
<dbReference type="InterPro" id="IPR001680">
    <property type="entry name" value="WD40_rpt"/>
</dbReference>
<evidence type="ECO:0000256" key="2">
    <source>
        <dbReference type="ARBA" id="ARBA00022574"/>
    </source>
</evidence>
<evidence type="ECO:0000256" key="5">
    <source>
        <dbReference type="SAM" id="MobiDB-lite"/>
    </source>
</evidence>
<gene>
    <name evidence="6" type="primary">GLE2</name>
    <name evidence="6" type="ORF">LTR62_007372</name>
</gene>
<name>A0AAN7TIA2_9PEZI</name>
<evidence type="ECO:0000256" key="4">
    <source>
        <dbReference type="PROSITE-ProRule" id="PRU00221"/>
    </source>
</evidence>
<dbReference type="Gene3D" id="2.130.10.10">
    <property type="entry name" value="YVTN repeat-like/Quinoprotein amine dehydrogenase"/>
    <property type="match status" value="1"/>
</dbReference>
<sequence length="365" mass="39597">MSTLFGQNSAASSSSANPSQGDLSKDVQVTNGPSDSISDLVFSPTSDHLSVTSWDNKCYIYSISQNGESSGVAMLEHQGPALSTCWSKDGQKVFSAGADKAARMLDLAAGHTQPSQATQVAAHDEPIRCVSSALVSGNQMIITGGWDKMVKYWDLRQQTPVGQLEVSNKVYTMDVKDNMLVVGTADRWLEVINLQNPGTVYKHIQSPLKWQTRVCSIFSPEANGYAIGSIEGRCAIQYVEDKDQATNFSFKCHRATSTTDRNVSNVYSVNAISFHPVHGTFSTAGSDGTFHFWDKDAKHRLKGYPEVGGTISATAFDRSGNIFAYAVSYDWSKGHQGNSAGLPNKIMLHPVIGDECKPRPKGAKR</sequence>
<dbReference type="Pfam" id="PF00400">
    <property type="entry name" value="WD40"/>
    <property type="match status" value="3"/>
</dbReference>
<dbReference type="FunFam" id="2.130.10.10:FF:000190">
    <property type="entry name" value="Nuclear pore complex subunit"/>
    <property type="match status" value="1"/>
</dbReference>
<dbReference type="InterPro" id="IPR036322">
    <property type="entry name" value="WD40_repeat_dom_sf"/>
</dbReference>
<proteinExistence type="inferred from homology"/>
<comment type="caution">
    <text evidence="6">The sequence shown here is derived from an EMBL/GenBank/DDBJ whole genome shotgun (WGS) entry which is preliminary data.</text>
</comment>
<dbReference type="SMART" id="SM00320">
    <property type="entry name" value="WD40"/>
    <property type="match status" value="5"/>
</dbReference>
<dbReference type="Proteomes" id="UP001310890">
    <property type="component" value="Unassembled WGS sequence"/>
</dbReference>
<dbReference type="PROSITE" id="PS50082">
    <property type="entry name" value="WD_REPEATS_2"/>
    <property type="match status" value="2"/>
</dbReference>
<feature type="repeat" description="WD" evidence="4">
    <location>
        <begin position="269"/>
        <end position="294"/>
    </location>
</feature>
<comment type="similarity">
    <text evidence="1">Belongs to the WD repeat rae1 family.</text>
</comment>
<dbReference type="PANTHER" id="PTHR10971">
    <property type="entry name" value="MRNA EXPORT FACTOR AND BUB3"/>
    <property type="match status" value="1"/>
</dbReference>
<evidence type="ECO:0000256" key="3">
    <source>
        <dbReference type="ARBA" id="ARBA00022737"/>
    </source>
</evidence>
<protein>
    <submittedName>
        <fullName evidence="6">RNA export factor gle2</fullName>
    </submittedName>
</protein>
<dbReference type="AlphaFoldDB" id="A0AAN7TIA2"/>
<feature type="region of interest" description="Disordered" evidence="5">
    <location>
        <begin position="1"/>
        <end position="30"/>
    </location>
</feature>
<accession>A0AAN7TIA2</accession>
<keyword evidence="2 4" id="KW-0853">WD repeat</keyword>
<reference evidence="6" key="1">
    <citation type="submission" date="2023-08" db="EMBL/GenBank/DDBJ databases">
        <title>Black Yeasts Isolated from many extreme environments.</title>
        <authorList>
            <person name="Coleine C."/>
            <person name="Stajich J.E."/>
            <person name="Selbmann L."/>
        </authorList>
    </citation>
    <scope>NUCLEOTIDE SEQUENCE</scope>
    <source>
        <strain evidence="6">CCFEE 5401</strain>
    </source>
</reference>
<dbReference type="SUPFAM" id="SSF50978">
    <property type="entry name" value="WD40 repeat-like"/>
    <property type="match status" value="1"/>
</dbReference>
<evidence type="ECO:0000313" key="7">
    <source>
        <dbReference type="Proteomes" id="UP001310890"/>
    </source>
</evidence>
<feature type="compositionally biased region" description="Polar residues" evidence="5">
    <location>
        <begin position="17"/>
        <end position="30"/>
    </location>
</feature>
<feature type="repeat" description="WD" evidence="4">
    <location>
        <begin position="120"/>
        <end position="163"/>
    </location>
</feature>
<organism evidence="6 7">
    <name type="scientific">Meristemomyces frigidus</name>
    <dbReference type="NCBI Taxonomy" id="1508187"/>
    <lineage>
        <taxon>Eukaryota</taxon>
        <taxon>Fungi</taxon>
        <taxon>Dikarya</taxon>
        <taxon>Ascomycota</taxon>
        <taxon>Pezizomycotina</taxon>
        <taxon>Dothideomycetes</taxon>
        <taxon>Dothideomycetidae</taxon>
        <taxon>Mycosphaerellales</taxon>
        <taxon>Teratosphaeriaceae</taxon>
        <taxon>Meristemomyces</taxon>
    </lineage>
</organism>